<dbReference type="InterPro" id="IPR004474">
    <property type="entry name" value="LytR_CpsA_psr"/>
</dbReference>
<evidence type="ECO:0000313" key="6">
    <source>
        <dbReference type="Proteomes" id="UP000182471"/>
    </source>
</evidence>
<dbReference type="Proteomes" id="UP000182471">
    <property type="component" value="Unassembled WGS sequence"/>
</dbReference>
<dbReference type="PANTHER" id="PTHR33392:SF6">
    <property type="entry name" value="POLYISOPRENYL-TEICHOIC ACID--PEPTIDOGLYCAN TEICHOIC ACID TRANSFERASE TAGU"/>
    <property type="match status" value="1"/>
</dbReference>
<feature type="region of interest" description="Disordered" evidence="2">
    <location>
        <begin position="524"/>
        <end position="646"/>
    </location>
</feature>
<feature type="domain" description="Cell envelope-related transcriptional attenuator" evidence="4">
    <location>
        <begin position="257"/>
        <end position="402"/>
    </location>
</feature>
<feature type="transmembrane region" description="Helical" evidence="3">
    <location>
        <begin position="79"/>
        <end position="103"/>
    </location>
</feature>
<dbReference type="Gene3D" id="3.40.630.190">
    <property type="entry name" value="LCP protein"/>
    <property type="match status" value="1"/>
</dbReference>
<keyword evidence="3" id="KW-1133">Transmembrane helix</keyword>
<dbReference type="PANTHER" id="PTHR33392">
    <property type="entry name" value="POLYISOPRENYL-TEICHOIC ACID--PEPTIDOGLYCAN TEICHOIC ACID TRANSFERASE TAGU"/>
    <property type="match status" value="1"/>
</dbReference>
<keyword evidence="6" id="KW-1185">Reference proteome</keyword>
<dbReference type="RefSeq" id="WP_022749301.1">
    <property type="nucleotide sequence ID" value="NZ_FOGW01000004.1"/>
</dbReference>
<evidence type="ECO:0000256" key="1">
    <source>
        <dbReference type="ARBA" id="ARBA00006068"/>
    </source>
</evidence>
<name>A0A1H9PG79_9FIRM</name>
<evidence type="ECO:0000256" key="3">
    <source>
        <dbReference type="SAM" id="Phobius"/>
    </source>
</evidence>
<keyword evidence="3" id="KW-0472">Membrane</keyword>
<protein>
    <submittedName>
        <fullName evidence="5">Transcriptional attenuator, LytR family</fullName>
    </submittedName>
</protein>
<dbReference type="Pfam" id="PF03816">
    <property type="entry name" value="LytR_cpsA_psr"/>
    <property type="match status" value="1"/>
</dbReference>
<dbReference type="InterPro" id="IPR050922">
    <property type="entry name" value="LytR/CpsA/Psr_CW_biosynth"/>
</dbReference>
<dbReference type="NCBIfam" id="TIGR00350">
    <property type="entry name" value="lytR_cpsA_psr"/>
    <property type="match status" value="1"/>
</dbReference>
<feature type="compositionally biased region" description="Basic and acidic residues" evidence="2">
    <location>
        <begin position="586"/>
        <end position="605"/>
    </location>
</feature>
<evidence type="ECO:0000313" key="5">
    <source>
        <dbReference type="EMBL" id="SER47222.1"/>
    </source>
</evidence>
<dbReference type="AlphaFoldDB" id="A0A1H9PG79"/>
<proteinExistence type="inferred from homology"/>
<sequence length="646" mass="72465">MNNNSEQNESIEFKEGSLRRRTVIGRIILAILFIASIATIGVLEYVQVLPNKYIFLGAFVLLIIFAVLGAVMRFKKADNFFYVGAGLASIMSVLLIIGSVYMIRGRLAFEEISKNNQDKTEVCVYVLKDDKAKNIKDAKNYSFGVLANQDEDITKRTVNYIKKDVGKSIKTKGLDNVNESFKAIRSKKVDALILKKGYLDSFDDIEGFENISKELKVIATYEIKTDSEQKVSGKLKDTFAVYISGIDTEGDPSVTSRSDVNIIAFINVKTHQVMLLSTPRDYYVKIPGVSKGNYDKLTHAGLYGINKSIDTLEDIYGCKIDYYFRLNFTGFRNIIDALGGIEVDSDYKFTAHDGQKYSKGINKLNGARALSFARERKAFKDMGDEQRGIDQMKVIKAVVKKCMSTKMLTNYESVLKSIESSFEMNIPYSVISELVQLQLDEGQDWTISTYHATGCNAKRVPYSLGSRAYVMLPSVESIDEGKRLIKEIYSGKKLNQDLIEKEEKRIRDRAENGILTKDDKKVKDLYDSSDDSSYSKSKYSDDSTESSSKTRRKSYNTQDTENTSSERNTEKKTTTRNRNRIVNTETKPRTPEKHTETIKQPEHHINHGGTQAGGNGQTEGGSASSGSTEPSIQESDNTQSEVVTTP</sequence>
<feature type="transmembrane region" description="Helical" evidence="3">
    <location>
        <begin position="53"/>
        <end position="72"/>
    </location>
</feature>
<dbReference type="Gene3D" id="3.40.190.10">
    <property type="entry name" value="Periplasmic binding protein-like II"/>
    <property type="match status" value="1"/>
</dbReference>
<reference evidence="6" key="1">
    <citation type="submission" date="2016-10" db="EMBL/GenBank/DDBJ databases">
        <authorList>
            <person name="Varghese N."/>
            <person name="Submissions S."/>
        </authorList>
    </citation>
    <scope>NUCLEOTIDE SEQUENCE [LARGE SCALE GENOMIC DNA]</scope>
    <source>
        <strain evidence="6">S1b</strain>
    </source>
</reference>
<comment type="similarity">
    <text evidence="1">Belongs to the LytR/CpsA/Psr (LCP) family.</text>
</comment>
<gene>
    <name evidence="5" type="ORF">SAMN02910429_00252</name>
</gene>
<feature type="transmembrane region" description="Helical" evidence="3">
    <location>
        <begin position="23"/>
        <end position="47"/>
    </location>
</feature>
<evidence type="ECO:0000256" key="2">
    <source>
        <dbReference type="SAM" id="MobiDB-lite"/>
    </source>
</evidence>
<keyword evidence="3" id="KW-0812">Transmembrane</keyword>
<dbReference type="EMBL" id="FOGW01000004">
    <property type="protein sequence ID" value="SER47222.1"/>
    <property type="molecule type" value="Genomic_DNA"/>
</dbReference>
<feature type="compositionally biased region" description="Polar residues" evidence="2">
    <location>
        <begin position="628"/>
        <end position="646"/>
    </location>
</feature>
<feature type="compositionally biased region" description="Gly residues" evidence="2">
    <location>
        <begin position="610"/>
        <end position="619"/>
    </location>
</feature>
<accession>A0A1H9PG79</accession>
<evidence type="ECO:0000259" key="4">
    <source>
        <dbReference type="Pfam" id="PF03816"/>
    </source>
</evidence>
<organism evidence="5 6">
    <name type="scientific">Lachnobacterium bovis</name>
    <dbReference type="NCBI Taxonomy" id="140626"/>
    <lineage>
        <taxon>Bacteria</taxon>
        <taxon>Bacillati</taxon>
        <taxon>Bacillota</taxon>
        <taxon>Clostridia</taxon>
        <taxon>Lachnospirales</taxon>
        <taxon>Lachnospiraceae</taxon>
        <taxon>Lachnobacterium</taxon>
    </lineage>
</organism>